<evidence type="ECO:0000313" key="3">
    <source>
        <dbReference type="Proteomes" id="UP000716291"/>
    </source>
</evidence>
<sequence length="309" mass="34363">MTNQSPHPNQLSPRSKHSMSAFQWPISPSSQSSTEISLKEILDRHGDNPELLKCILRAKADEDKKKAARDTLKAEEARIQLRHMDLELAREQSKSRTAAPQPPQPQSQPPYVYGLAPVQQQVLARFNYPPQPLPQQQQQQHYRPPPSPAIPYPHSAHPLCPPSSSSDYCLPSSNNEERPSLKRHRFSISNETEQQDKLSHNKVMEALKAKIQRGNSNNPPSPLSTSKDTKKKKLPSRPAVKVDVPNQSPSSDSPRSAKPTLPPIDTSLGRIDQPTRSEESSTGSTNTDSHSHQESPVLQQRSGSLTPPE</sequence>
<feature type="region of interest" description="Disordered" evidence="1">
    <location>
        <begin position="83"/>
        <end position="309"/>
    </location>
</feature>
<feature type="compositionally biased region" description="Basic and acidic residues" evidence="1">
    <location>
        <begin position="194"/>
        <end position="208"/>
    </location>
</feature>
<feature type="compositionally biased region" description="Low complexity" evidence="1">
    <location>
        <begin position="152"/>
        <end position="173"/>
    </location>
</feature>
<dbReference type="Proteomes" id="UP000716291">
    <property type="component" value="Unassembled WGS sequence"/>
</dbReference>
<feature type="compositionally biased region" description="Polar residues" evidence="1">
    <location>
        <begin position="1"/>
        <end position="21"/>
    </location>
</feature>
<organism evidence="2 3">
    <name type="scientific">Rhizopus oryzae</name>
    <name type="common">Mucormycosis agent</name>
    <name type="synonym">Rhizopus arrhizus var. delemar</name>
    <dbReference type="NCBI Taxonomy" id="64495"/>
    <lineage>
        <taxon>Eukaryota</taxon>
        <taxon>Fungi</taxon>
        <taxon>Fungi incertae sedis</taxon>
        <taxon>Mucoromycota</taxon>
        <taxon>Mucoromycotina</taxon>
        <taxon>Mucoromycetes</taxon>
        <taxon>Mucorales</taxon>
        <taxon>Mucorineae</taxon>
        <taxon>Rhizopodaceae</taxon>
        <taxon>Rhizopus</taxon>
    </lineage>
</organism>
<proteinExistence type="predicted"/>
<gene>
    <name evidence="2" type="ORF">G6F64_008084</name>
</gene>
<accession>A0A9P7BQW2</accession>
<dbReference type="OrthoDB" id="2272836at2759"/>
<feature type="compositionally biased region" description="Polar residues" evidence="1">
    <location>
        <begin position="280"/>
        <end position="309"/>
    </location>
</feature>
<dbReference type="EMBL" id="JAANQT010001277">
    <property type="protein sequence ID" value="KAG1305808.1"/>
    <property type="molecule type" value="Genomic_DNA"/>
</dbReference>
<reference evidence="2" key="1">
    <citation type="journal article" date="2020" name="Microb. Genom.">
        <title>Genetic diversity of clinical and environmental Mucorales isolates obtained from an investigation of mucormycosis cases among solid organ transplant recipients.</title>
        <authorList>
            <person name="Nguyen M.H."/>
            <person name="Kaul D."/>
            <person name="Muto C."/>
            <person name="Cheng S.J."/>
            <person name="Richter R.A."/>
            <person name="Bruno V.M."/>
            <person name="Liu G."/>
            <person name="Beyhan S."/>
            <person name="Sundermann A.J."/>
            <person name="Mounaud S."/>
            <person name="Pasculle A.W."/>
            <person name="Nierman W.C."/>
            <person name="Driscoll E."/>
            <person name="Cumbie R."/>
            <person name="Clancy C.J."/>
            <person name="Dupont C.L."/>
        </authorList>
    </citation>
    <scope>NUCLEOTIDE SEQUENCE</scope>
    <source>
        <strain evidence="2">GL11</strain>
    </source>
</reference>
<feature type="region of interest" description="Disordered" evidence="1">
    <location>
        <begin position="1"/>
        <end position="32"/>
    </location>
</feature>
<feature type="compositionally biased region" description="Basic and acidic residues" evidence="1">
    <location>
        <begin position="83"/>
        <end position="94"/>
    </location>
</feature>
<comment type="caution">
    <text evidence="2">The sequence shown here is derived from an EMBL/GenBank/DDBJ whole genome shotgun (WGS) entry which is preliminary data.</text>
</comment>
<name>A0A9P7BQW2_RHIOR</name>
<dbReference type="AlphaFoldDB" id="A0A9P7BQW2"/>
<feature type="compositionally biased region" description="Polar residues" evidence="1">
    <location>
        <begin position="245"/>
        <end position="254"/>
    </location>
</feature>
<feature type="compositionally biased region" description="Low complexity" evidence="1">
    <location>
        <begin position="215"/>
        <end position="226"/>
    </location>
</feature>
<evidence type="ECO:0000256" key="1">
    <source>
        <dbReference type="SAM" id="MobiDB-lite"/>
    </source>
</evidence>
<keyword evidence="3" id="KW-1185">Reference proteome</keyword>
<protein>
    <submittedName>
        <fullName evidence="2">Uncharacterized protein</fullName>
    </submittedName>
</protein>
<evidence type="ECO:0000313" key="2">
    <source>
        <dbReference type="EMBL" id="KAG1305808.1"/>
    </source>
</evidence>